<dbReference type="SUPFAM" id="SSF53474">
    <property type="entry name" value="alpha/beta-Hydrolases"/>
    <property type="match status" value="1"/>
</dbReference>
<proteinExistence type="predicted"/>
<dbReference type="AlphaFoldDB" id="A0A7W5F962"/>
<sequence length="357" mass="37504">MSRVRRRRTAVAGLVTLLGTGLWSVPAAAVAGTEQPAVEQPVGEVRYGQVANDQGTMTYRLFVPPQVAQSDDAVPLVVQLHGSNELVDDVAVRSRLDELALERGFVALYPQEDRAATVTGIWNWTEAAQQGRDGRAPSLIAASVEEVREALPIDPGRITVGGFSAGAGMATVMGATHPDIFRGVQTEAGCMFNGTLCAIGSPDHLVGTTLDPIESARQVVAAMGGHAHRQPFVISYGTLDPLALVVGQQALVEQWLATNDLVDDGLLNGSVPTAPATLTYETINGRVHEIAAYVDAQGCLLGQRHVVHGLGHAYSGGEPLQLLDTGADPAGPQMRQVAHDFFEAQADGVCQTPPSGA</sequence>
<dbReference type="Gene3D" id="3.40.50.1820">
    <property type="entry name" value="alpha/beta hydrolase"/>
    <property type="match status" value="1"/>
</dbReference>
<evidence type="ECO:0000256" key="3">
    <source>
        <dbReference type="SAM" id="SignalP"/>
    </source>
</evidence>
<name>A0A7W5F962_9ACTN</name>
<dbReference type="InterPro" id="IPR029058">
    <property type="entry name" value="AB_hydrolase_fold"/>
</dbReference>
<dbReference type="RefSeq" id="WP_183545728.1">
    <property type="nucleotide sequence ID" value="NZ_BMQT01000007.1"/>
</dbReference>
<evidence type="ECO:0000256" key="2">
    <source>
        <dbReference type="ARBA" id="ARBA00022801"/>
    </source>
</evidence>
<organism evidence="4 5">
    <name type="scientific">Nocardioides albus</name>
    <dbReference type="NCBI Taxonomy" id="1841"/>
    <lineage>
        <taxon>Bacteria</taxon>
        <taxon>Bacillati</taxon>
        <taxon>Actinomycetota</taxon>
        <taxon>Actinomycetes</taxon>
        <taxon>Propionibacteriales</taxon>
        <taxon>Nocardioidaceae</taxon>
        <taxon>Nocardioides</taxon>
    </lineage>
</organism>
<comment type="caution">
    <text evidence="4">The sequence shown here is derived from an EMBL/GenBank/DDBJ whole genome shotgun (WGS) entry which is preliminary data.</text>
</comment>
<feature type="signal peptide" evidence="3">
    <location>
        <begin position="1"/>
        <end position="29"/>
    </location>
</feature>
<gene>
    <name evidence="4" type="ORF">FHS12_002660</name>
</gene>
<dbReference type="GO" id="GO:0016787">
    <property type="term" value="F:hydrolase activity"/>
    <property type="evidence" value="ECO:0007669"/>
    <property type="project" value="UniProtKB-KW"/>
</dbReference>
<dbReference type="InterPro" id="IPR050955">
    <property type="entry name" value="Plant_Biomass_Hydrol_Est"/>
</dbReference>
<dbReference type="InterPro" id="IPR010126">
    <property type="entry name" value="Esterase_phb"/>
</dbReference>
<protein>
    <submittedName>
        <fullName evidence="4">Poly(Hydroxyalkanoate) depolymerase family esterase</fullName>
    </submittedName>
</protein>
<evidence type="ECO:0000313" key="5">
    <source>
        <dbReference type="Proteomes" id="UP000577707"/>
    </source>
</evidence>
<feature type="chain" id="PRO_5031037499" evidence="3">
    <location>
        <begin position="30"/>
        <end position="357"/>
    </location>
</feature>
<dbReference type="Pfam" id="PF10503">
    <property type="entry name" value="Esterase_PHB"/>
    <property type="match status" value="1"/>
</dbReference>
<dbReference type="PANTHER" id="PTHR43037:SF1">
    <property type="entry name" value="BLL1128 PROTEIN"/>
    <property type="match status" value="1"/>
</dbReference>
<dbReference type="GO" id="GO:0005576">
    <property type="term" value="C:extracellular region"/>
    <property type="evidence" value="ECO:0007669"/>
    <property type="project" value="InterPro"/>
</dbReference>
<dbReference type="PANTHER" id="PTHR43037">
    <property type="entry name" value="UNNAMED PRODUCT-RELATED"/>
    <property type="match status" value="1"/>
</dbReference>
<evidence type="ECO:0000313" key="4">
    <source>
        <dbReference type="EMBL" id="MBB3089711.1"/>
    </source>
</evidence>
<accession>A0A7W5F962</accession>
<reference evidence="4 5" key="1">
    <citation type="submission" date="2020-08" db="EMBL/GenBank/DDBJ databases">
        <title>Genomic Encyclopedia of Type Strains, Phase III (KMG-III): the genomes of soil and plant-associated and newly described type strains.</title>
        <authorList>
            <person name="Whitman W."/>
        </authorList>
    </citation>
    <scope>NUCLEOTIDE SEQUENCE [LARGE SCALE GENOMIC DNA]</scope>
    <source>
        <strain evidence="4 5">CECT 3302</strain>
    </source>
</reference>
<evidence type="ECO:0000256" key="1">
    <source>
        <dbReference type="ARBA" id="ARBA00022729"/>
    </source>
</evidence>
<dbReference type="Proteomes" id="UP000577707">
    <property type="component" value="Unassembled WGS sequence"/>
</dbReference>
<keyword evidence="2" id="KW-0378">Hydrolase</keyword>
<keyword evidence="5" id="KW-1185">Reference proteome</keyword>
<dbReference type="EMBL" id="JACHXG010000005">
    <property type="protein sequence ID" value="MBB3089711.1"/>
    <property type="molecule type" value="Genomic_DNA"/>
</dbReference>
<keyword evidence="1 3" id="KW-0732">Signal</keyword>